<gene>
    <name evidence="2" type="primary">ORF80535</name>
</gene>
<organism evidence="2">
    <name type="scientific">Arion vulgaris</name>
    <dbReference type="NCBI Taxonomy" id="1028688"/>
    <lineage>
        <taxon>Eukaryota</taxon>
        <taxon>Metazoa</taxon>
        <taxon>Spiralia</taxon>
        <taxon>Lophotrochozoa</taxon>
        <taxon>Mollusca</taxon>
        <taxon>Gastropoda</taxon>
        <taxon>Heterobranchia</taxon>
        <taxon>Euthyneura</taxon>
        <taxon>Panpulmonata</taxon>
        <taxon>Eupulmonata</taxon>
        <taxon>Stylommatophora</taxon>
        <taxon>Helicina</taxon>
        <taxon>Arionoidea</taxon>
        <taxon>Arionidae</taxon>
        <taxon>Arion</taxon>
    </lineage>
</organism>
<feature type="non-terminal residue" evidence="2">
    <location>
        <position position="1"/>
    </location>
</feature>
<feature type="non-terminal residue" evidence="2">
    <location>
        <position position="73"/>
    </location>
</feature>
<feature type="region of interest" description="Disordered" evidence="1">
    <location>
        <begin position="1"/>
        <end position="73"/>
    </location>
</feature>
<feature type="compositionally biased region" description="Polar residues" evidence="1">
    <location>
        <begin position="18"/>
        <end position="28"/>
    </location>
</feature>
<sequence length="73" mass="7883">QLKHDEALARALQDEENSTNTNHITVSVTKRHESNKHTAVPGWTGQSPAWMSQGGDKIDGRLTGSINISGKSS</sequence>
<reference evidence="2" key="1">
    <citation type="submission" date="2014-12" db="EMBL/GenBank/DDBJ databases">
        <title>Insight into the proteome of Arion vulgaris.</title>
        <authorList>
            <person name="Aradska J."/>
            <person name="Bulat T."/>
            <person name="Smidak R."/>
            <person name="Sarate P."/>
            <person name="Gangsoo J."/>
            <person name="Sialana F."/>
            <person name="Bilban M."/>
            <person name="Lubec G."/>
        </authorList>
    </citation>
    <scope>NUCLEOTIDE SEQUENCE</scope>
    <source>
        <tissue evidence="2">Skin</tissue>
    </source>
</reference>
<evidence type="ECO:0000256" key="1">
    <source>
        <dbReference type="SAM" id="MobiDB-lite"/>
    </source>
</evidence>
<feature type="compositionally biased region" description="Polar residues" evidence="1">
    <location>
        <begin position="64"/>
        <end position="73"/>
    </location>
</feature>
<name>A0A0B6ZW36_9EUPU</name>
<evidence type="ECO:0000313" key="2">
    <source>
        <dbReference type="EMBL" id="CEK71955.1"/>
    </source>
</evidence>
<proteinExistence type="predicted"/>
<accession>A0A0B6ZW36</accession>
<dbReference type="EMBL" id="HACG01025090">
    <property type="protein sequence ID" value="CEK71955.1"/>
    <property type="molecule type" value="Transcribed_RNA"/>
</dbReference>
<protein>
    <submittedName>
        <fullName evidence="2">Uncharacterized protein</fullName>
    </submittedName>
</protein>
<dbReference type="AlphaFoldDB" id="A0A0B6ZW36"/>